<evidence type="ECO:0000313" key="16">
    <source>
        <dbReference type="EMBL" id="VTJ64311.1"/>
    </source>
</evidence>
<comment type="caution">
    <text evidence="16">The sequence shown here is derived from an EMBL/GenBank/DDBJ whole genome shotgun (WGS) entry which is preliminary data.</text>
</comment>
<comment type="similarity">
    <text evidence="2 11">Belongs to the pleiotrophin family.</text>
</comment>
<evidence type="ECO:0000256" key="5">
    <source>
        <dbReference type="ARBA" id="ARBA00022729"/>
    </source>
</evidence>
<dbReference type="FunFam" id="2.20.60.10:FF:000001">
    <property type="entry name" value="Pleiotrophin"/>
    <property type="match status" value="1"/>
</dbReference>
<comment type="subcellular location">
    <subcellularLocation>
        <location evidence="1 11">Secreted</location>
    </subcellularLocation>
</comment>
<reference evidence="16" key="1">
    <citation type="submission" date="2019-04" db="EMBL/GenBank/DDBJ databases">
        <authorList>
            <person name="Alioto T."/>
            <person name="Alioto T."/>
        </authorList>
    </citation>
    <scope>NUCLEOTIDE SEQUENCE [LARGE SCALE GENOMIC DNA]</scope>
</reference>
<dbReference type="GO" id="GO:2000347">
    <property type="term" value="P:positive regulation of hepatocyte proliferation"/>
    <property type="evidence" value="ECO:0007669"/>
    <property type="project" value="UniProtKB-ARBA"/>
</dbReference>
<dbReference type="GO" id="GO:0051094">
    <property type="term" value="P:positive regulation of developmental process"/>
    <property type="evidence" value="ECO:0007669"/>
    <property type="project" value="UniProtKB-ARBA"/>
</dbReference>
<keyword evidence="5" id="KW-0732">Signal</keyword>
<dbReference type="InterPro" id="IPR020089">
    <property type="entry name" value="PTN/MK_N_dom"/>
</dbReference>
<evidence type="ECO:0000313" key="17">
    <source>
        <dbReference type="Proteomes" id="UP000335636"/>
    </source>
</evidence>
<dbReference type="Gene3D" id="2.20.60.10">
    <property type="entry name" value="Pleiotrophin/Midkine, N-terminal domain"/>
    <property type="match status" value="1"/>
</dbReference>
<dbReference type="GO" id="GO:0050767">
    <property type="term" value="P:regulation of neurogenesis"/>
    <property type="evidence" value="ECO:0007669"/>
    <property type="project" value="UniProtKB-ARBA"/>
</dbReference>
<dbReference type="FunFam" id="2.30.90.10:FF:000001">
    <property type="entry name" value="Pleiotrophin"/>
    <property type="match status" value="1"/>
</dbReference>
<comment type="catalytic activity">
    <reaction evidence="8">
        <text>a 1,2-diacyl-sn-glycerol + ATP = a 1,2-diacyl-sn-glycero-3-phosphate + ADP + H(+)</text>
        <dbReference type="Rhea" id="RHEA:10272"/>
        <dbReference type="ChEBI" id="CHEBI:15378"/>
        <dbReference type="ChEBI" id="CHEBI:17815"/>
        <dbReference type="ChEBI" id="CHEBI:30616"/>
        <dbReference type="ChEBI" id="CHEBI:58608"/>
        <dbReference type="ChEBI" id="CHEBI:456216"/>
        <dbReference type="EC" id="2.7.1.107"/>
    </reaction>
    <physiologicalReaction direction="left-to-right" evidence="8">
        <dbReference type="Rhea" id="RHEA:10273"/>
    </physiologicalReaction>
</comment>
<dbReference type="Proteomes" id="UP000335636">
    <property type="component" value="Unassembled WGS sequence"/>
</dbReference>
<evidence type="ECO:0000259" key="14">
    <source>
        <dbReference type="Pfam" id="PF05196"/>
    </source>
</evidence>
<feature type="domain" description="Pleiotrophin/Midkine C-terminal" evidence="13">
    <location>
        <begin position="406"/>
        <end position="468"/>
    </location>
</feature>
<evidence type="ECO:0000256" key="9">
    <source>
        <dbReference type="ARBA" id="ARBA00039410"/>
    </source>
</evidence>
<dbReference type="PROSITE" id="PS00620">
    <property type="entry name" value="PTN_MK_2"/>
    <property type="match status" value="1"/>
</dbReference>
<gene>
    <name evidence="16" type="ORF">MONAX_5E012684</name>
</gene>
<accession>A0A5E4B5R6</accession>
<dbReference type="Gene3D" id="1.25.40.20">
    <property type="entry name" value="Ankyrin repeat-containing domain"/>
    <property type="match status" value="1"/>
</dbReference>
<dbReference type="InterPro" id="IPR036770">
    <property type="entry name" value="Ankyrin_rpt-contain_sf"/>
</dbReference>
<evidence type="ECO:0000256" key="12">
    <source>
        <dbReference type="SAM" id="MobiDB-lite"/>
    </source>
</evidence>
<feature type="repeat" description="ANK" evidence="10">
    <location>
        <begin position="197"/>
        <end position="229"/>
    </location>
</feature>
<dbReference type="PROSITE" id="PS50297">
    <property type="entry name" value="ANK_REP_REGION"/>
    <property type="match status" value="2"/>
</dbReference>
<dbReference type="PANTHER" id="PTHR13850">
    <property type="entry name" value="PLEIOTROPHIN FAMILY MEMBER"/>
    <property type="match status" value="1"/>
</dbReference>
<dbReference type="GO" id="GO:0005576">
    <property type="term" value="C:extracellular region"/>
    <property type="evidence" value="ECO:0007669"/>
    <property type="project" value="UniProtKB-SubCell"/>
</dbReference>
<feature type="domain" description="Pleiotrophin/Midkine N-terminal" evidence="14">
    <location>
        <begin position="344"/>
        <end position="405"/>
    </location>
</feature>
<evidence type="ECO:0000256" key="3">
    <source>
        <dbReference type="ARBA" id="ARBA00022525"/>
    </source>
</evidence>
<keyword evidence="11" id="KW-0339">Growth factor</keyword>
<dbReference type="InterPro" id="IPR020092">
    <property type="entry name" value="PTN_MK_heparin-bd_GF_CS"/>
</dbReference>
<dbReference type="InterPro" id="IPR020091">
    <property type="entry name" value="PTN/MK_diS_sf"/>
</dbReference>
<dbReference type="PROSITE" id="PS50088">
    <property type="entry name" value="ANK_REPEAT"/>
    <property type="match status" value="2"/>
</dbReference>
<keyword evidence="7 11" id="KW-0497">Mitogen</keyword>
<dbReference type="GO" id="GO:0004143">
    <property type="term" value="F:ATP-dependent diacylglycerol kinase activity"/>
    <property type="evidence" value="ECO:0007669"/>
    <property type="project" value="UniProtKB-EC"/>
</dbReference>
<evidence type="ECO:0000256" key="4">
    <source>
        <dbReference type="ARBA" id="ARBA00022674"/>
    </source>
</evidence>
<evidence type="ECO:0000256" key="11">
    <source>
        <dbReference type="RuleBase" id="RU369117"/>
    </source>
</evidence>
<dbReference type="InterPro" id="IPR037122">
    <property type="entry name" value="PTN/MK_N_dom_sf"/>
</dbReference>
<dbReference type="GO" id="GO:0044849">
    <property type="term" value="P:estrous cycle"/>
    <property type="evidence" value="ECO:0007669"/>
    <property type="project" value="UniProtKB-ARBA"/>
</dbReference>
<evidence type="ECO:0000256" key="6">
    <source>
        <dbReference type="ARBA" id="ARBA00023157"/>
    </source>
</evidence>
<evidence type="ECO:0000259" key="15">
    <source>
        <dbReference type="Pfam" id="PF23578"/>
    </source>
</evidence>
<dbReference type="Pfam" id="PF01091">
    <property type="entry name" value="PTN_MK_C"/>
    <property type="match status" value="1"/>
</dbReference>
<dbReference type="PROSITE" id="PS00619">
    <property type="entry name" value="PTN_MK_1"/>
    <property type="match status" value="1"/>
</dbReference>
<keyword evidence="3 11" id="KW-0964">Secreted</keyword>
<dbReference type="PANTHER" id="PTHR13850:SF1">
    <property type="entry name" value="PLEIOTROPHIN"/>
    <property type="match status" value="1"/>
</dbReference>
<dbReference type="FunFam" id="1.25.40.20:FF:000061">
    <property type="entry name" value="Diacylglycerol kinase"/>
    <property type="match status" value="1"/>
</dbReference>
<evidence type="ECO:0000256" key="7">
    <source>
        <dbReference type="ARBA" id="ARBA00023246"/>
    </source>
</evidence>
<keyword evidence="4 11" id="KW-0358">Heparin-binding</keyword>
<dbReference type="GO" id="GO:0051781">
    <property type="term" value="P:positive regulation of cell division"/>
    <property type="evidence" value="ECO:0007669"/>
    <property type="project" value="UniProtKB-UniRule"/>
</dbReference>
<dbReference type="InterPro" id="IPR020090">
    <property type="entry name" value="PTN/MK_C_dom"/>
</dbReference>
<sequence>MNDHETSFPRALSAQRLSPRWCFLDATSADRFYRIDRSQEHLHFVMEISQDEIFILDPDMVVSQQAGTPPGMPDLVVEQASGLSDWWNPALRKRMLSDSGLGMITPHYEDSDMKDFSHSRVLQSPVSSEDHAILQAVIAGDLMKLIESYKNGGSLLIQGPDHCSLLHYAAKTGNGEIVKYILDHGPSELLDMADSETGETALHKAACQRNRAVCQLLVDAGASLRKTDSKSHAFCKAANWQVESPNAAAVAVERGRFISRNVDDLGGVIKNPYVLPRRHSWKNDDEFSPERPRPVQQRQPARPEDLCNSKMQSQQYQQQRRKFAAVFLAFIFILAAVDTAEAGKKEKPEKKVKKSDCGEWQWSVCVPTSGDCGLGTREGTRTGAECKQTMKTQRCKIPCNWKKQFGAECKYQFQAWGECDLNTALKTRTGSLKRALHNADCQKTVTISKPCGKLTKPKPQAESKKKKKEGKKQEKMLD</sequence>
<dbReference type="PRINTS" id="PR00269">
    <property type="entry name" value="PTNMIDKINE"/>
</dbReference>
<dbReference type="EMBL" id="CABDUW010000262">
    <property type="protein sequence ID" value="VTJ64311.1"/>
    <property type="molecule type" value="Genomic_DNA"/>
</dbReference>
<comment type="function">
    <text evidence="11">Secreted growth factor that mediates its signal through cell-surface proteoglycan and non-proteoglycan receptors. Regulates many processes like cell proliferation, cell survival, cell growth, cell differentiation and cell migration.</text>
</comment>
<protein>
    <recommendedName>
        <fullName evidence="9 11">Pleiotrophin</fullName>
        <shortName evidence="11">PTN</shortName>
    </recommendedName>
</protein>
<feature type="region of interest" description="Disordered" evidence="12">
    <location>
        <begin position="280"/>
        <end position="307"/>
    </location>
</feature>
<feature type="compositionally biased region" description="Basic and acidic residues" evidence="12">
    <location>
        <begin position="281"/>
        <end position="293"/>
    </location>
</feature>
<dbReference type="SUPFAM" id="SSF57288">
    <property type="entry name" value="Midkine"/>
    <property type="match status" value="2"/>
</dbReference>
<dbReference type="SUPFAM" id="SSF48403">
    <property type="entry name" value="Ankyrin repeat"/>
    <property type="match status" value="1"/>
</dbReference>
<dbReference type="InterPro" id="IPR038130">
    <property type="entry name" value="PTN/MK_C_dom_sf"/>
</dbReference>
<proteinExistence type="inferred from homology"/>
<keyword evidence="17" id="KW-1185">Reference proteome</keyword>
<feature type="domain" description="Diacylglycerol kinase iota-like" evidence="15">
    <location>
        <begin position="12"/>
        <end position="57"/>
    </location>
</feature>
<evidence type="ECO:0000256" key="10">
    <source>
        <dbReference type="PROSITE-ProRule" id="PRU00023"/>
    </source>
</evidence>
<feature type="repeat" description="ANK" evidence="10">
    <location>
        <begin position="161"/>
        <end position="185"/>
    </location>
</feature>
<organism evidence="16 17">
    <name type="scientific">Marmota monax</name>
    <name type="common">Woodchuck</name>
    <dbReference type="NCBI Taxonomy" id="9995"/>
    <lineage>
        <taxon>Eukaryota</taxon>
        <taxon>Metazoa</taxon>
        <taxon>Chordata</taxon>
        <taxon>Craniata</taxon>
        <taxon>Vertebrata</taxon>
        <taxon>Euteleostomi</taxon>
        <taxon>Mammalia</taxon>
        <taxon>Eutheria</taxon>
        <taxon>Euarchontoglires</taxon>
        <taxon>Glires</taxon>
        <taxon>Rodentia</taxon>
        <taxon>Sciuromorpha</taxon>
        <taxon>Sciuridae</taxon>
        <taxon>Xerinae</taxon>
        <taxon>Marmotini</taxon>
        <taxon>Marmota</taxon>
    </lineage>
</organism>
<evidence type="ECO:0000256" key="8">
    <source>
        <dbReference type="ARBA" id="ARBA00023411"/>
    </source>
</evidence>
<dbReference type="GO" id="GO:0008201">
    <property type="term" value="F:heparin binding"/>
    <property type="evidence" value="ECO:0007669"/>
    <property type="project" value="UniProtKB-UniRule"/>
</dbReference>
<dbReference type="Pfam" id="PF05196">
    <property type="entry name" value="PTN_MK_N"/>
    <property type="match status" value="1"/>
</dbReference>
<evidence type="ECO:0000256" key="2">
    <source>
        <dbReference type="ARBA" id="ARBA00005403"/>
    </source>
</evidence>
<dbReference type="SMART" id="SM00248">
    <property type="entry name" value="ANK"/>
    <property type="match status" value="2"/>
</dbReference>
<dbReference type="AlphaFoldDB" id="A0A5E4B5R6"/>
<name>A0A5E4B5R6_MARMO</name>
<dbReference type="Pfam" id="PF12796">
    <property type="entry name" value="Ank_2"/>
    <property type="match status" value="1"/>
</dbReference>
<dbReference type="GO" id="GO:0008083">
    <property type="term" value="F:growth factor activity"/>
    <property type="evidence" value="ECO:0007669"/>
    <property type="project" value="UniProtKB-UniRule"/>
</dbReference>
<keyword evidence="6 11" id="KW-1015">Disulfide bond</keyword>
<dbReference type="Pfam" id="PF23578">
    <property type="entry name" value="DGKI"/>
    <property type="match status" value="1"/>
</dbReference>
<dbReference type="InterPro" id="IPR056383">
    <property type="entry name" value="DGKI-like_dom"/>
</dbReference>
<dbReference type="Gene3D" id="2.30.90.10">
    <property type="entry name" value="Heparin-binding Growth Factor, Midkine, Chain A- C-terminal Domain"/>
    <property type="match status" value="1"/>
</dbReference>
<dbReference type="InterPro" id="IPR002110">
    <property type="entry name" value="Ankyrin_rpt"/>
</dbReference>
<feature type="region of interest" description="Disordered" evidence="12">
    <location>
        <begin position="449"/>
        <end position="478"/>
    </location>
</feature>
<dbReference type="GO" id="GO:0045778">
    <property type="term" value="P:positive regulation of ossification"/>
    <property type="evidence" value="ECO:0007669"/>
    <property type="project" value="UniProtKB-ARBA"/>
</dbReference>
<evidence type="ECO:0000259" key="13">
    <source>
        <dbReference type="Pfam" id="PF01091"/>
    </source>
</evidence>
<dbReference type="SMART" id="SM00193">
    <property type="entry name" value="PTN"/>
    <property type="match status" value="1"/>
</dbReference>
<dbReference type="InterPro" id="IPR000762">
    <property type="entry name" value="Midkine_heparin-bd_GF"/>
</dbReference>
<keyword evidence="10" id="KW-0040">ANK repeat</keyword>
<evidence type="ECO:0000256" key="1">
    <source>
        <dbReference type="ARBA" id="ARBA00004613"/>
    </source>
</evidence>